<accession>A0ABD1Z8N7</accession>
<dbReference type="PROSITE" id="PS00531">
    <property type="entry name" value="RNASE_T2_2"/>
    <property type="match status" value="1"/>
</dbReference>
<evidence type="ECO:0000256" key="5">
    <source>
        <dbReference type="ARBA" id="ARBA00023157"/>
    </source>
</evidence>
<dbReference type="InterPro" id="IPR018188">
    <property type="entry name" value="RNase_T2_His_AS_1"/>
</dbReference>
<evidence type="ECO:0000256" key="2">
    <source>
        <dbReference type="ARBA" id="ARBA00022722"/>
    </source>
</evidence>
<dbReference type="EMBL" id="JBHFFA010000002">
    <property type="protein sequence ID" value="KAL2643279.1"/>
    <property type="molecule type" value="Genomic_DNA"/>
</dbReference>
<dbReference type="PROSITE" id="PS00530">
    <property type="entry name" value="RNASE_T2_1"/>
    <property type="match status" value="1"/>
</dbReference>
<dbReference type="PANTHER" id="PTHR11240:SF75">
    <property type="entry name" value="RIBONUCLEASE 3"/>
    <property type="match status" value="1"/>
</dbReference>
<organism evidence="10 11">
    <name type="scientific">Riccia fluitans</name>
    <dbReference type="NCBI Taxonomy" id="41844"/>
    <lineage>
        <taxon>Eukaryota</taxon>
        <taxon>Viridiplantae</taxon>
        <taxon>Streptophyta</taxon>
        <taxon>Embryophyta</taxon>
        <taxon>Marchantiophyta</taxon>
        <taxon>Marchantiopsida</taxon>
        <taxon>Marchantiidae</taxon>
        <taxon>Marchantiales</taxon>
        <taxon>Ricciaceae</taxon>
        <taxon>Riccia</taxon>
    </lineage>
</organism>
<keyword evidence="9" id="KW-1133">Transmembrane helix</keyword>
<keyword evidence="9" id="KW-0812">Transmembrane</keyword>
<dbReference type="Pfam" id="PF00445">
    <property type="entry name" value="Ribonuclease_T2"/>
    <property type="match status" value="1"/>
</dbReference>
<dbReference type="GO" id="GO:0016787">
    <property type="term" value="F:hydrolase activity"/>
    <property type="evidence" value="ECO:0007669"/>
    <property type="project" value="UniProtKB-KW"/>
</dbReference>
<dbReference type="InterPro" id="IPR001568">
    <property type="entry name" value="RNase_T2-like"/>
</dbReference>
<dbReference type="SUPFAM" id="SSF55895">
    <property type="entry name" value="Ribonuclease Rh-like"/>
    <property type="match status" value="1"/>
</dbReference>
<comment type="caution">
    <text evidence="10">The sequence shown here is derived from an EMBL/GenBank/DDBJ whole genome shotgun (WGS) entry which is preliminary data.</text>
</comment>
<dbReference type="Proteomes" id="UP001605036">
    <property type="component" value="Unassembled WGS sequence"/>
</dbReference>
<dbReference type="CDD" id="cd01061">
    <property type="entry name" value="RNase_T2_euk"/>
    <property type="match status" value="1"/>
</dbReference>
<keyword evidence="2" id="KW-0540">Nuclease</keyword>
<evidence type="ECO:0000256" key="9">
    <source>
        <dbReference type="SAM" id="Phobius"/>
    </source>
</evidence>
<keyword evidence="6" id="KW-0456">Lyase</keyword>
<evidence type="ECO:0000313" key="11">
    <source>
        <dbReference type="Proteomes" id="UP001605036"/>
    </source>
</evidence>
<dbReference type="GO" id="GO:0004519">
    <property type="term" value="F:endonuclease activity"/>
    <property type="evidence" value="ECO:0007669"/>
    <property type="project" value="UniProtKB-KW"/>
</dbReference>
<dbReference type="InterPro" id="IPR033697">
    <property type="entry name" value="Ribonuclease_T2_eukaryotic"/>
</dbReference>
<feature type="active site" evidence="7">
    <location>
        <position position="217"/>
    </location>
</feature>
<evidence type="ECO:0000256" key="4">
    <source>
        <dbReference type="ARBA" id="ARBA00022801"/>
    </source>
</evidence>
<dbReference type="InterPro" id="IPR036430">
    <property type="entry name" value="RNase_T2-like_sf"/>
</dbReference>
<feature type="transmembrane region" description="Helical" evidence="9">
    <location>
        <begin position="102"/>
        <end position="121"/>
    </location>
</feature>
<evidence type="ECO:0000256" key="1">
    <source>
        <dbReference type="ARBA" id="ARBA00007469"/>
    </source>
</evidence>
<protein>
    <submittedName>
        <fullName evidence="10">Uncharacterized protein</fullName>
    </submittedName>
</protein>
<dbReference type="Gene3D" id="3.90.730.10">
    <property type="entry name" value="Ribonuclease T2-like"/>
    <property type="match status" value="1"/>
</dbReference>
<keyword evidence="9" id="KW-0472">Membrane</keyword>
<dbReference type="AlphaFoldDB" id="A0ABD1Z8N7"/>
<keyword evidence="4" id="KW-0378">Hydrolase</keyword>
<evidence type="ECO:0000256" key="7">
    <source>
        <dbReference type="PIRSR" id="PIRSR633697-1"/>
    </source>
</evidence>
<dbReference type="PANTHER" id="PTHR11240">
    <property type="entry name" value="RIBONUCLEASE T2"/>
    <property type="match status" value="1"/>
</dbReference>
<evidence type="ECO:0000256" key="6">
    <source>
        <dbReference type="ARBA" id="ARBA00023239"/>
    </source>
</evidence>
<feature type="active site" evidence="7">
    <location>
        <position position="221"/>
    </location>
</feature>
<name>A0ABD1Z8N7_9MARC</name>
<keyword evidence="11" id="KW-1185">Reference proteome</keyword>
<reference evidence="10 11" key="1">
    <citation type="submission" date="2024-09" db="EMBL/GenBank/DDBJ databases">
        <title>Chromosome-scale assembly of Riccia fluitans.</title>
        <authorList>
            <person name="Paukszto L."/>
            <person name="Sawicki J."/>
            <person name="Karawczyk K."/>
            <person name="Piernik-Szablinska J."/>
            <person name="Szczecinska M."/>
            <person name="Mazdziarz M."/>
        </authorList>
    </citation>
    <scope>NUCLEOTIDE SEQUENCE [LARGE SCALE GENOMIC DNA]</scope>
    <source>
        <strain evidence="10">Rf_01</strain>
        <tissue evidence="10">Aerial parts of the thallus</tissue>
    </source>
</reference>
<comment type="similarity">
    <text evidence="1 8">Belongs to the RNase T2 family.</text>
</comment>
<dbReference type="InterPro" id="IPR033130">
    <property type="entry name" value="RNase_T2_His_AS_2"/>
</dbReference>
<dbReference type="GO" id="GO:0016829">
    <property type="term" value="F:lyase activity"/>
    <property type="evidence" value="ECO:0007669"/>
    <property type="project" value="UniProtKB-KW"/>
</dbReference>
<proteinExistence type="inferred from homology"/>
<evidence type="ECO:0000256" key="3">
    <source>
        <dbReference type="ARBA" id="ARBA00022759"/>
    </source>
</evidence>
<keyword evidence="3" id="KW-0255">Endonuclease</keyword>
<gene>
    <name evidence="10" type="ORF">R1flu_010866</name>
</gene>
<keyword evidence="5" id="KW-1015">Disulfide bond</keyword>
<evidence type="ECO:0000313" key="10">
    <source>
        <dbReference type="EMBL" id="KAL2643279.1"/>
    </source>
</evidence>
<feature type="active site" evidence="7">
    <location>
        <position position="164"/>
    </location>
</feature>
<evidence type="ECO:0000256" key="8">
    <source>
        <dbReference type="RuleBase" id="RU004328"/>
    </source>
</evidence>
<sequence length="328" mass="36621">MIDHRNREGDVKCSRVKSRQFKPLKRRDVNPTQIMDSDQVSAPLLVDKGEIRRRGTAFPGLHDLYIELLGEKGEIRRRGTRVGDFTSRLMLSRSSAGKMRSTAAFALGAAIAVLMITGTSAQSSIVSNFDFFYFVVQWPGSYCNLKTACCFPQNIKPASNFSIHGLWPNYDDGSYPQNCDPSDEFDDSQIEDLVPQMKKNWGTLSCKNDNSWFWEHEWEKHGTCSGGLSQHQYFEKTLALLKSVDLLGALTSAGITPSNGATYDVSAVQKALGNAIGFTPGVECNTANNKDNQLYQVYICVDKDAKTFIECPVYPNGKCKSKVHWPKF</sequence>